<dbReference type="InParanoid" id="A0A2H3DD91"/>
<gene>
    <name evidence="1" type="ORF">ARMGADRAFT_1084390</name>
</gene>
<protein>
    <submittedName>
        <fullName evidence="1">Uncharacterized protein</fullName>
    </submittedName>
</protein>
<sequence>MAASGGFIEHAVRAWIFLLPHESFRASTLNVVLSISGKLAGDRLSPIMRILSQLLKELPLMFLECIVSQFPPKKLGTDISGLYCTLTSMDIIAAISKTSLNIFTSPLAVRWVFDITKSMSKVHAPTDNSLHCLQQGHSFLRHSLLIMQQDRIAEVLRWGFLKLIPPSAAALNSDLCEMAKMRCNEAWVEMFQIFTSYLTWLPVMRLVHRHIPLVEHLVYSSVQPVTREAWCTLVQVGNQYGSLYHALRQRRVCTTVGV</sequence>
<dbReference type="EMBL" id="KZ293671">
    <property type="protein sequence ID" value="PBK88838.1"/>
    <property type="molecule type" value="Genomic_DNA"/>
</dbReference>
<dbReference type="Proteomes" id="UP000217790">
    <property type="component" value="Unassembled WGS sequence"/>
</dbReference>
<evidence type="ECO:0000313" key="2">
    <source>
        <dbReference type="Proteomes" id="UP000217790"/>
    </source>
</evidence>
<reference evidence="2" key="1">
    <citation type="journal article" date="2017" name="Nat. Ecol. Evol.">
        <title>Genome expansion and lineage-specific genetic innovations in the forest pathogenic fungi Armillaria.</title>
        <authorList>
            <person name="Sipos G."/>
            <person name="Prasanna A.N."/>
            <person name="Walter M.C."/>
            <person name="O'Connor E."/>
            <person name="Balint B."/>
            <person name="Krizsan K."/>
            <person name="Kiss B."/>
            <person name="Hess J."/>
            <person name="Varga T."/>
            <person name="Slot J."/>
            <person name="Riley R."/>
            <person name="Boka B."/>
            <person name="Rigling D."/>
            <person name="Barry K."/>
            <person name="Lee J."/>
            <person name="Mihaltcheva S."/>
            <person name="LaButti K."/>
            <person name="Lipzen A."/>
            <person name="Waldron R."/>
            <person name="Moloney N.M."/>
            <person name="Sperisen C."/>
            <person name="Kredics L."/>
            <person name="Vagvoelgyi C."/>
            <person name="Patrignani A."/>
            <person name="Fitzpatrick D."/>
            <person name="Nagy I."/>
            <person name="Doyle S."/>
            <person name="Anderson J.B."/>
            <person name="Grigoriev I.V."/>
            <person name="Gueldener U."/>
            <person name="Muensterkoetter M."/>
            <person name="Nagy L.G."/>
        </authorList>
    </citation>
    <scope>NUCLEOTIDE SEQUENCE [LARGE SCALE GENOMIC DNA]</scope>
    <source>
        <strain evidence="2">Ar21-2</strain>
    </source>
</reference>
<organism evidence="1 2">
    <name type="scientific">Armillaria gallica</name>
    <name type="common">Bulbous honey fungus</name>
    <name type="synonym">Armillaria bulbosa</name>
    <dbReference type="NCBI Taxonomy" id="47427"/>
    <lineage>
        <taxon>Eukaryota</taxon>
        <taxon>Fungi</taxon>
        <taxon>Dikarya</taxon>
        <taxon>Basidiomycota</taxon>
        <taxon>Agaricomycotina</taxon>
        <taxon>Agaricomycetes</taxon>
        <taxon>Agaricomycetidae</taxon>
        <taxon>Agaricales</taxon>
        <taxon>Marasmiineae</taxon>
        <taxon>Physalacriaceae</taxon>
        <taxon>Armillaria</taxon>
    </lineage>
</organism>
<dbReference type="AlphaFoldDB" id="A0A2H3DD91"/>
<accession>A0A2H3DD91</accession>
<keyword evidence="2" id="KW-1185">Reference proteome</keyword>
<name>A0A2H3DD91_ARMGA</name>
<proteinExistence type="predicted"/>
<evidence type="ECO:0000313" key="1">
    <source>
        <dbReference type="EMBL" id="PBK88838.1"/>
    </source>
</evidence>